<proteinExistence type="inferred from homology"/>
<comment type="subcellular location">
    <subcellularLocation>
        <location evidence="1">Secreted</location>
    </subcellularLocation>
</comment>
<gene>
    <name evidence="6" type="ORF">CVLEPA_LOCUS397</name>
</gene>
<evidence type="ECO:0000256" key="3">
    <source>
        <dbReference type="ARBA" id="ARBA00022525"/>
    </source>
</evidence>
<feature type="signal peptide" evidence="5">
    <location>
        <begin position="1"/>
        <end position="21"/>
    </location>
</feature>
<protein>
    <submittedName>
        <fullName evidence="6">Uncharacterized protein</fullName>
    </submittedName>
</protein>
<dbReference type="Pfam" id="PF06083">
    <property type="entry name" value="IL17"/>
    <property type="match status" value="2"/>
</dbReference>
<sequence>MSARSCLIFNLVMAIVSLSTASPKLGPLVHSYRIGESPQHKVQCSRINVHTLRRLCFSLQNYNELNNGSQSLPFCSRLKQRCPARLSELLREMSLTEVPQRLRNMSPFEYCIDRDQARFPRDVVKAKCVCNEACFDSSGRRTRATVSMPVDIHMSVIRLDGVSGVEECTYSSCFVEPLRHKTTFSKKMFKMFTVLILLALTGIHCTELHIFSYKNPTTGRQDVNCEVIPSKKLRIQCEISKDYARLNSCNEVLPLCSPQPNDCPSRPSELSNSGNGQSDSLPLKSLSPYKFCVDRNTSRFPMDIIQAKCICFDGCYMRPYPTVTRRHVTSKPVTIQTKVIVLNDVVSSVEDCNKSSCHIESLDVAVGCQCVRPKYVGG</sequence>
<evidence type="ECO:0000256" key="1">
    <source>
        <dbReference type="ARBA" id="ARBA00004613"/>
    </source>
</evidence>
<dbReference type="Proteomes" id="UP001642483">
    <property type="component" value="Unassembled WGS sequence"/>
</dbReference>
<dbReference type="SUPFAM" id="SSF57501">
    <property type="entry name" value="Cystine-knot cytokines"/>
    <property type="match status" value="2"/>
</dbReference>
<dbReference type="InterPro" id="IPR029034">
    <property type="entry name" value="Cystine-knot_cytokine"/>
</dbReference>
<name>A0ABP0EVD1_CLALP</name>
<evidence type="ECO:0000256" key="5">
    <source>
        <dbReference type="SAM" id="SignalP"/>
    </source>
</evidence>
<dbReference type="InterPro" id="IPR010345">
    <property type="entry name" value="IL-17_fam"/>
</dbReference>
<comment type="caution">
    <text evidence="6">The sequence shown here is derived from an EMBL/GenBank/DDBJ whole genome shotgun (WGS) entry which is preliminary data.</text>
</comment>
<accession>A0ABP0EVD1</accession>
<dbReference type="EMBL" id="CAWYQH010000001">
    <property type="protein sequence ID" value="CAK8671351.1"/>
    <property type="molecule type" value="Genomic_DNA"/>
</dbReference>
<reference evidence="6 7" key="1">
    <citation type="submission" date="2024-02" db="EMBL/GenBank/DDBJ databases">
        <authorList>
            <person name="Daric V."/>
            <person name="Darras S."/>
        </authorList>
    </citation>
    <scope>NUCLEOTIDE SEQUENCE [LARGE SCALE GENOMIC DNA]</scope>
</reference>
<evidence type="ECO:0000256" key="2">
    <source>
        <dbReference type="ARBA" id="ARBA00007236"/>
    </source>
</evidence>
<dbReference type="Gene3D" id="2.10.90.10">
    <property type="entry name" value="Cystine-knot cytokines"/>
    <property type="match status" value="2"/>
</dbReference>
<keyword evidence="7" id="KW-1185">Reference proteome</keyword>
<keyword evidence="4 5" id="KW-0732">Signal</keyword>
<evidence type="ECO:0000256" key="4">
    <source>
        <dbReference type="ARBA" id="ARBA00022729"/>
    </source>
</evidence>
<evidence type="ECO:0000313" key="7">
    <source>
        <dbReference type="Proteomes" id="UP001642483"/>
    </source>
</evidence>
<feature type="chain" id="PRO_5046687791" evidence="5">
    <location>
        <begin position="22"/>
        <end position="378"/>
    </location>
</feature>
<organism evidence="6 7">
    <name type="scientific">Clavelina lepadiformis</name>
    <name type="common">Light-bulb sea squirt</name>
    <name type="synonym">Ascidia lepadiformis</name>
    <dbReference type="NCBI Taxonomy" id="159417"/>
    <lineage>
        <taxon>Eukaryota</taxon>
        <taxon>Metazoa</taxon>
        <taxon>Chordata</taxon>
        <taxon>Tunicata</taxon>
        <taxon>Ascidiacea</taxon>
        <taxon>Aplousobranchia</taxon>
        <taxon>Clavelinidae</taxon>
        <taxon>Clavelina</taxon>
    </lineage>
</organism>
<comment type="similarity">
    <text evidence="2">Belongs to the IL-17 family.</text>
</comment>
<keyword evidence="3" id="KW-0964">Secreted</keyword>
<evidence type="ECO:0000313" key="6">
    <source>
        <dbReference type="EMBL" id="CAK8671351.1"/>
    </source>
</evidence>